<name>A0A179T019_9BACI</name>
<accession>A0A179T019</accession>
<dbReference type="Proteomes" id="UP000078534">
    <property type="component" value="Unassembled WGS sequence"/>
</dbReference>
<dbReference type="STRING" id="152268.A6K24_23025"/>
<organism evidence="1 2">
    <name type="scientific">Metabacillus litoralis</name>
    <dbReference type="NCBI Taxonomy" id="152268"/>
    <lineage>
        <taxon>Bacteria</taxon>
        <taxon>Bacillati</taxon>
        <taxon>Bacillota</taxon>
        <taxon>Bacilli</taxon>
        <taxon>Bacillales</taxon>
        <taxon>Bacillaceae</taxon>
        <taxon>Metabacillus</taxon>
    </lineage>
</organism>
<dbReference type="SUPFAM" id="SSF48208">
    <property type="entry name" value="Six-hairpin glycosidases"/>
    <property type="match status" value="1"/>
</dbReference>
<dbReference type="OrthoDB" id="2505409at2"/>
<dbReference type="AlphaFoldDB" id="A0A179T019"/>
<dbReference type="InterPro" id="IPR053169">
    <property type="entry name" value="MUG_Protein"/>
</dbReference>
<evidence type="ECO:0008006" key="3">
    <source>
        <dbReference type="Google" id="ProtNLM"/>
    </source>
</evidence>
<dbReference type="InterPro" id="IPR005198">
    <property type="entry name" value="Glyco_hydro_76"/>
</dbReference>
<comment type="caution">
    <text evidence="1">The sequence shown here is derived from an EMBL/GenBank/DDBJ whole genome shotgun (WGS) entry which is preliminary data.</text>
</comment>
<dbReference type="PANTHER" id="PTHR47791:SF4">
    <property type="entry name" value="(PUTATIVE SECRETED PROTEIN)-RELATED"/>
    <property type="match status" value="1"/>
</dbReference>
<dbReference type="Gene3D" id="1.50.10.20">
    <property type="match status" value="1"/>
</dbReference>
<keyword evidence="2" id="KW-1185">Reference proteome</keyword>
<evidence type="ECO:0000313" key="1">
    <source>
        <dbReference type="EMBL" id="OAS85873.1"/>
    </source>
</evidence>
<reference evidence="2" key="1">
    <citation type="submission" date="2016-04" db="EMBL/GenBank/DDBJ databases">
        <authorList>
            <person name="Lyu Z."/>
            <person name="Lyu W."/>
        </authorList>
    </citation>
    <scope>NUCLEOTIDE SEQUENCE [LARGE SCALE GENOMIC DNA]</scope>
    <source>
        <strain evidence="2">C44</strain>
    </source>
</reference>
<dbReference type="InterPro" id="IPR008928">
    <property type="entry name" value="6-hairpin_glycosidase_sf"/>
</dbReference>
<sequence length="251" mass="29206">MAEQTYHALLNRFFLKHEGLYLEHYQKKEEDQEVSFLWPYSGVISAINALAKMPSIGKQYYHDLINVLDGLEKYWNEQSKPEAYDSYVIKYGGGQQFYDDNEWLGLDFIEAYHTLGDKKYLQKAKMMFDFAISGWSEDKGGGIYWNTDKKTRNTCSNGPAAVLAIQLYEVTGDMKYLDWAIKILKWTKQLESPNEGIYWDNIREDGSIDQTTYTYNVGTIIHSNALLYKLTNEDIYLIEASRLAESSLEYF</sequence>
<dbReference type="Pfam" id="PF03663">
    <property type="entry name" value="Glyco_hydro_76"/>
    <property type="match status" value="1"/>
</dbReference>
<gene>
    <name evidence="1" type="ORF">A6K24_23025</name>
</gene>
<protein>
    <recommendedName>
        <fullName evidence="3">Glycosyl hydrolase</fullName>
    </recommendedName>
</protein>
<proteinExistence type="predicted"/>
<dbReference type="RefSeq" id="WP_066332989.1">
    <property type="nucleotide sequence ID" value="NZ_LWSG01000017.1"/>
</dbReference>
<dbReference type="GO" id="GO:0005975">
    <property type="term" value="P:carbohydrate metabolic process"/>
    <property type="evidence" value="ECO:0007669"/>
    <property type="project" value="InterPro"/>
</dbReference>
<dbReference type="EMBL" id="LWSG01000017">
    <property type="protein sequence ID" value="OAS85873.1"/>
    <property type="molecule type" value="Genomic_DNA"/>
</dbReference>
<evidence type="ECO:0000313" key="2">
    <source>
        <dbReference type="Proteomes" id="UP000078534"/>
    </source>
</evidence>
<dbReference type="PANTHER" id="PTHR47791">
    <property type="entry name" value="MEIOTICALLY UP-REGULATED GENE 191 PROTEIN"/>
    <property type="match status" value="1"/>
</dbReference>